<keyword evidence="6" id="KW-0808">Transferase</keyword>
<keyword evidence="9" id="KW-0418">Kinase</keyword>
<reference evidence="18" key="1">
    <citation type="journal article" date="2021" name="Microb. Physiol.">
        <title>Proteogenomic Insights into the Physiology of Marine, Sulfate-Reducing, Filamentous Desulfonema limicola and Desulfonema magnum.</title>
        <authorList>
            <person name="Schnaars V."/>
            <person name="Wohlbrand L."/>
            <person name="Scheve S."/>
            <person name="Hinrichs C."/>
            <person name="Reinhardt R."/>
            <person name="Rabus R."/>
        </authorList>
    </citation>
    <scope>NUCLEOTIDE SEQUENCE</scope>
    <source>
        <strain evidence="18">5ac10</strain>
    </source>
</reference>
<feature type="transmembrane region" description="Helical" evidence="15">
    <location>
        <begin position="44"/>
        <end position="67"/>
    </location>
</feature>
<keyword evidence="13 15" id="KW-0472">Membrane</keyword>
<feature type="transmembrane region" description="Helical" evidence="15">
    <location>
        <begin position="331"/>
        <end position="354"/>
    </location>
</feature>
<proteinExistence type="predicted"/>
<dbReference type="InterPro" id="IPR050398">
    <property type="entry name" value="HssS/ArlS-like"/>
</dbReference>
<gene>
    <name evidence="18" type="ORF">dnl_00850</name>
</gene>
<dbReference type="GO" id="GO:0004016">
    <property type="term" value="F:adenylate cyclase activity"/>
    <property type="evidence" value="ECO:0007669"/>
    <property type="project" value="UniProtKB-ARBA"/>
</dbReference>
<dbReference type="Proteomes" id="UP000663720">
    <property type="component" value="Chromosome"/>
</dbReference>
<evidence type="ECO:0000256" key="15">
    <source>
        <dbReference type="SAM" id="Phobius"/>
    </source>
</evidence>
<keyword evidence="11 15" id="KW-1133">Transmembrane helix</keyword>
<evidence type="ECO:0000256" key="4">
    <source>
        <dbReference type="ARBA" id="ARBA00022475"/>
    </source>
</evidence>
<evidence type="ECO:0000256" key="13">
    <source>
        <dbReference type="ARBA" id="ARBA00023136"/>
    </source>
</evidence>
<keyword evidence="4" id="KW-1003">Cell membrane</keyword>
<dbReference type="CDD" id="cd07302">
    <property type="entry name" value="CHD"/>
    <property type="match status" value="1"/>
</dbReference>
<evidence type="ECO:0000259" key="16">
    <source>
        <dbReference type="PROSITE" id="PS50125"/>
    </source>
</evidence>
<dbReference type="InterPro" id="IPR029787">
    <property type="entry name" value="Nucleotide_cyclase"/>
</dbReference>
<dbReference type="GO" id="GO:0000155">
    <property type="term" value="F:phosphorelay sensor kinase activity"/>
    <property type="evidence" value="ECO:0007669"/>
    <property type="project" value="TreeGrafter"/>
</dbReference>
<evidence type="ECO:0000256" key="10">
    <source>
        <dbReference type="ARBA" id="ARBA00022840"/>
    </source>
</evidence>
<evidence type="ECO:0000256" key="8">
    <source>
        <dbReference type="ARBA" id="ARBA00022741"/>
    </source>
</evidence>
<dbReference type="InterPro" id="IPR033463">
    <property type="entry name" value="sCache_3"/>
</dbReference>
<dbReference type="Gene3D" id="3.30.70.1230">
    <property type="entry name" value="Nucleotide cyclase"/>
    <property type="match status" value="1"/>
</dbReference>
<name>A0A975B329_9BACT</name>
<evidence type="ECO:0000256" key="6">
    <source>
        <dbReference type="ARBA" id="ARBA00022679"/>
    </source>
</evidence>
<dbReference type="InterPro" id="IPR029151">
    <property type="entry name" value="Sensor-like_sf"/>
</dbReference>
<keyword evidence="19" id="KW-1185">Reference proteome</keyword>
<evidence type="ECO:0000256" key="3">
    <source>
        <dbReference type="ARBA" id="ARBA00012438"/>
    </source>
</evidence>
<evidence type="ECO:0000256" key="14">
    <source>
        <dbReference type="SAM" id="Coils"/>
    </source>
</evidence>
<sequence>MTYQAYVHKKQVSEFSCFLIPATDPRFYIKAVLKLKKLKLGTQLNISFALVLFVPMIIATVFSIGYYSQKISEEAVNTISSDIKSADIIYQNAVTEISSLANSYTNNKIINFLIGYNLGEKIGSDWMKSAKIDNLDMITIVDTNNIVLVRSHAPKLIGGKYPEKNYLEQAFLGKNITGTEVLTIEELEDEGFEPKDRLFGKPEKVLAITGAAPVYDRQKENIVAAIVVRRILNNPPVKIIDTISEKLGVNAALFENTRLIASNKEGQDSLMLPSSDILKQVIEKNEPVHFANISEGGNISKYMPINDFNNKPVGILMVQTGVNAYLKTRNIAIITLLTIFCTGTILAFIVKTIIERRILTPVQRLKKGAEQIGSGDYNHKLIVTSGDEIGELTEAFNKMAGALNEYDRQLKEYNQQLEERVQERTSELRIANEQLINANTVLEDTLETLNPGVSRLIGKNQQQLGLIYGTELVADVCTYTKLNMILGETMMGEFMKKFFRESHKLLAQYRGMFDKTVGDQIVAIFGTPKDNTPASPLHPFDAIACALKLIEISQDINRLMQEAIEDNYTAIASRHKSLSIEDRESVKIEDLRFRCRIGINTSNPASDREIDRMRMVMMGAETCVDYTAQGGAVIYAFRLESSGQPGEIYIGENTRRLVEHVYLLEESPPITLKGLGTQTRYKVLGYQHVLGNIYPKCRFYKEYHNQIPSQIDYLINNIKLGRIQIKEVRKINEFLDVDIPYLEHLAGLNNFAFSRALLCHAVARLMEFDESRINSMIFASLWDNALKLRNLFLESMEIYEIRDQIPENIESQLTLQILDELNQDEHKKDKSNTSVYILPETRIIDLCNRYDQMVFDRSFLRNRNHETISTKEFTSLIKVEGKIDNALLNIIEELMIVSEHHKHDDEHDKKPVIMPQNPEELAWAIKQILSDEDQQQLILKLTKKETA</sequence>
<evidence type="ECO:0000256" key="2">
    <source>
        <dbReference type="ARBA" id="ARBA00004651"/>
    </source>
</evidence>
<dbReference type="EC" id="2.7.13.3" evidence="3"/>
<evidence type="ECO:0000259" key="17">
    <source>
        <dbReference type="PROSITE" id="PS50885"/>
    </source>
</evidence>
<accession>A0A975B329</accession>
<dbReference type="EMBL" id="CP061799">
    <property type="protein sequence ID" value="QTA77887.1"/>
    <property type="molecule type" value="Genomic_DNA"/>
</dbReference>
<evidence type="ECO:0000256" key="5">
    <source>
        <dbReference type="ARBA" id="ARBA00022553"/>
    </source>
</evidence>
<dbReference type="Gene3D" id="6.10.340.10">
    <property type="match status" value="1"/>
</dbReference>
<dbReference type="GO" id="GO:0005886">
    <property type="term" value="C:plasma membrane"/>
    <property type="evidence" value="ECO:0007669"/>
    <property type="project" value="UniProtKB-SubCell"/>
</dbReference>
<dbReference type="PROSITE" id="PS50885">
    <property type="entry name" value="HAMP"/>
    <property type="match status" value="1"/>
</dbReference>
<dbReference type="GO" id="GO:0009190">
    <property type="term" value="P:cyclic nucleotide biosynthetic process"/>
    <property type="evidence" value="ECO:0007669"/>
    <property type="project" value="InterPro"/>
</dbReference>
<dbReference type="PROSITE" id="PS50125">
    <property type="entry name" value="GUANYLATE_CYCLASE_2"/>
    <property type="match status" value="1"/>
</dbReference>
<dbReference type="CDD" id="cd06225">
    <property type="entry name" value="HAMP"/>
    <property type="match status" value="1"/>
</dbReference>
<dbReference type="SUPFAM" id="SSF55073">
    <property type="entry name" value="Nucleotide cyclase"/>
    <property type="match status" value="1"/>
</dbReference>
<evidence type="ECO:0000256" key="12">
    <source>
        <dbReference type="ARBA" id="ARBA00023012"/>
    </source>
</evidence>
<feature type="domain" description="HAMP" evidence="17">
    <location>
        <begin position="356"/>
        <end position="408"/>
    </location>
</feature>
<keyword evidence="12" id="KW-0902">Two-component regulatory system</keyword>
<dbReference type="Pfam" id="PF17202">
    <property type="entry name" value="sCache_3_3"/>
    <property type="match status" value="1"/>
</dbReference>
<keyword evidence="8" id="KW-0547">Nucleotide-binding</keyword>
<evidence type="ECO:0000256" key="1">
    <source>
        <dbReference type="ARBA" id="ARBA00000085"/>
    </source>
</evidence>
<dbReference type="InterPro" id="IPR001054">
    <property type="entry name" value="A/G_cyclase"/>
</dbReference>
<keyword evidence="5" id="KW-0597">Phosphoprotein</keyword>
<feature type="coiled-coil region" evidence="14">
    <location>
        <begin position="396"/>
        <end position="434"/>
    </location>
</feature>
<comment type="subcellular location">
    <subcellularLocation>
        <location evidence="2">Cell membrane</location>
        <topology evidence="2">Multi-pass membrane protein</topology>
    </subcellularLocation>
</comment>
<comment type="catalytic activity">
    <reaction evidence="1">
        <text>ATP + protein L-histidine = ADP + protein N-phospho-L-histidine.</text>
        <dbReference type="EC" id="2.7.13.3"/>
    </reaction>
</comment>
<dbReference type="SUPFAM" id="SSF103190">
    <property type="entry name" value="Sensory domain-like"/>
    <property type="match status" value="1"/>
</dbReference>
<dbReference type="KEGG" id="dli:dnl_00850"/>
<dbReference type="AlphaFoldDB" id="A0A975B329"/>
<evidence type="ECO:0000313" key="18">
    <source>
        <dbReference type="EMBL" id="QTA77887.1"/>
    </source>
</evidence>
<organism evidence="18 19">
    <name type="scientific">Desulfonema limicola</name>
    <dbReference type="NCBI Taxonomy" id="45656"/>
    <lineage>
        <taxon>Bacteria</taxon>
        <taxon>Pseudomonadati</taxon>
        <taxon>Thermodesulfobacteriota</taxon>
        <taxon>Desulfobacteria</taxon>
        <taxon>Desulfobacterales</taxon>
        <taxon>Desulfococcaceae</taxon>
        <taxon>Desulfonema</taxon>
    </lineage>
</organism>
<dbReference type="SMART" id="SM00304">
    <property type="entry name" value="HAMP"/>
    <property type="match status" value="1"/>
</dbReference>
<keyword evidence="14" id="KW-0175">Coiled coil</keyword>
<dbReference type="SUPFAM" id="SSF158472">
    <property type="entry name" value="HAMP domain-like"/>
    <property type="match status" value="1"/>
</dbReference>
<keyword evidence="7 15" id="KW-0812">Transmembrane</keyword>
<evidence type="ECO:0000256" key="9">
    <source>
        <dbReference type="ARBA" id="ARBA00022777"/>
    </source>
</evidence>
<protein>
    <recommendedName>
        <fullName evidence="3">histidine kinase</fullName>
        <ecNumber evidence="3">2.7.13.3</ecNumber>
    </recommendedName>
</protein>
<evidence type="ECO:0000256" key="7">
    <source>
        <dbReference type="ARBA" id="ARBA00022692"/>
    </source>
</evidence>
<dbReference type="PANTHER" id="PTHR45528">
    <property type="entry name" value="SENSOR HISTIDINE KINASE CPXA"/>
    <property type="match status" value="1"/>
</dbReference>
<dbReference type="PANTHER" id="PTHR45528:SF1">
    <property type="entry name" value="SENSOR HISTIDINE KINASE CPXA"/>
    <property type="match status" value="1"/>
</dbReference>
<keyword evidence="10" id="KW-0067">ATP-binding</keyword>
<evidence type="ECO:0000313" key="19">
    <source>
        <dbReference type="Proteomes" id="UP000663720"/>
    </source>
</evidence>
<dbReference type="InterPro" id="IPR003660">
    <property type="entry name" value="HAMP_dom"/>
</dbReference>
<evidence type="ECO:0000256" key="11">
    <source>
        <dbReference type="ARBA" id="ARBA00022989"/>
    </source>
</evidence>
<dbReference type="Pfam" id="PF00672">
    <property type="entry name" value="HAMP"/>
    <property type="match status" value="1"/>
</dbReference>
<dbReference type="Pfam" id="PF00211">
    <property type="entry name" value="Guanylate_cyc"/>
    <property type="match status" value="1"/>
</dbReference>
<dbReference type="GO" id="GO:0005524">
    <property type="term" value="F:ATP binding"/>
    <property type="evidence" value="ECO:0007669"/>
    <property type="project" value="UniProtKB-KW"/>
</dbReference>
<feature type="domain" description="Guanylate cyclase" evidence="16">
    <location>
        <begin position="470"/>
        <end position="640"/>
    </location>
</feature>